<organism evidence="5 6">
    <name type="scientific">Neoroseomonas marina</name>
    <dbReference type="NCBI Taxonomy" id="1232220"/>
    <lineage>
        <taxon>Bacteria</taxon>
        <taxon>Pseudomonadati</taxon>
        <taxon>Pseudomonadota</taxon>
        <taxon>Alphaproteobacteria</taxon>
        <taxon>Acetobacterales</taxon>
        <taxon>Acetobacteraceae</taxon>
        <taxon>Neoroseomonas</taxon>
    </lineage>
</organism>
<dbReference type="InterPro" id="IPR030678">
    <property type="entry name" value="Peptide/Ni-bd"/>
</dbReference>
<dbReference type="PROSITE" id="PS51318">
    <property type="entry name" value="TAT"/>
    <property type="match status" value="1"/>
</dbReference>
<dbReference type="GO" id="GO:0030288">
    <property type="term" value="C:outer membrane-bounded periplasmic space"/>
    <property type="evidence" value="ECO:0007669"/>
    <property type="project" value="UniProtKB-ARBA"/>
</dbReference>
<dbReference type="CDD" id="cd08502">
    <property type="entry name" value="PBP2_NikA_DppA_OppA_like_16"/>
    <property type="match status" value="1"/>
</dbReference>
<feature type="domain" description="Solute-binding protein family 5" evidence="4">
    <location>
        <begin position="74"/>
        <end position="432"/>
    </location>
</feature>
<keyword evidence="3" id="KW-0732">Signal</keyword>
<gene>
    <name evidence="5" type="ORF">GWK16_09040</name>
</gene>
<dbReference type="Proteomes" id="UP000548582">
    <property type="component" value="Unassembled WGS sequence"/>
</dbReference>
<dbReference type="EMBL" id="JABBKX010000002">
    <property type="protein sequence ID" value="NMJ41383.1"/>
    <property type="molecule type" value="Genomic_DNA"/>
</dbReference>
<proteinExistence type="inferred from homology"/>
<reference evidence="5 6" key="1">
    <citation type="submission" date="2020-03" db="EMBL/GenBank/DDBJ databases">
        <authorList>
            <person name="Sun Q."/>
        </authorList>
    </citation>
    <scope>NUCLEOTIDE SEQUENCE [LARGE SCALE GENOMIC DNA]</scope>
    <source>
        <strain evidence="5 6">JC162</strain>
    </source>
</reference>
<dbReference type="PANTHER" id="PTHR30290:SF38">
    <property type="entry name" value="D,D-DIPEPTIDE-BINDING PERIPLASMIC PROTEIN DDPA-RELATED"/>
    <property type="match status" value="1"/>
</dbReference>
<dbReference type="InterPro" id="IPR039424">
    <property type="entry name" value="SBP_5"/>
</dbReference>
<dbReference type="Gene3D" id="3.10.105.10">
    <property type="entry name" value="Dipeptide-binding Protein, Domain 3"/>
    <property type="match status" value="1"/>
</dbReference>
<dbReference type="InterPro" id="IPR000914">
    <property type="entry name" value="SBP_5_dom"/>
</dbReference>
<dbReference type="Gene3D" id="3.40.190.10">
    <property type="entry name" value="Periplasmic binding protein-like II"/>
    <property type="match status" value="1"/>
</dbReference>
<dbReference type="SUPFAM" id="SSF53850">
    <property type="entry name" value="Periplasmic binding protein-like II"/>
    <property type="match status" value="1"/>
</dbReference>
<dbReference type="PIRSF" id="PIRSF002741">
    <property type="entry name" value="MppA"/>
    <property type="match status" value="1"/>
</dbReference>
<keyword evidence="6" id="KW-1185">Reference proteome</keyword>
<dbReference type="RefSeq" id="WP_170053588.1">
    <property type="nucleotide sequence ID" value="NZ_JABBKX010000002.1"/>
</dbReference>
<evidence type="ECO:0000256" key="3">
    <source>
        <dbReference type="ARBA" id="ARBA00022729"/>
    </source>
</evidence>
<dbReference type="InterPro" id="IPR006311">
    <property type="entry name" value="TAT_signal"/>
</dbReference>
<comment type="caution">
    <text evidence="5">The sequence shown here is derived from an EMBL/GenBank/DDBJ whole genome shotgun (WGS) entry which is preliminary data.</text>
</comment>
<dbReference type="Pfam" id="PF00496">
    <property type="entry name" value="SBP_bac_5"/>
    <property type="match status" value="1"/>
</dbReference>
<dbReference type="PANTHER" id="PTHR30290">
    <property type="entry name" value="PERIPLASMIC BINDING COMPONENT OF ABC TRANSPORTER"/>
    <property type="match status" value="1"/>
</dbReference>
<dbReference type="GO" id="GO:0043190">
    <property type="term" value="C:ATP-binding cassette (ABC) transporter complex"/>
    <property type="evidence" value="ECO:0007669"/>
    <property type="project" value="InterPro"/>
</dbReference>
<protein>
    <submittedName>
        <fullName evidence="5">ABC transporter substrate-binding protein</fullName>
    </submittedName>
</protein>
<evidence type="ECO:0000256" key="1">
    <source>
        <dbReference type="ARBA" id="ARBA00004418"/>
    </source>
</evidence>
<comment type="similarity">
    <text evidence="2">Belongs to the bacterial solute-binding protein 5 family.</text>
</comment>
<name>A0A848ED44_9PROT</name>
<evidence type="ECO:0000313" key="6">
    <source>
        <dbReference type="Proteomes" id="UP000548582"/>
    </source>
</evidence>
<evidence type="ECO:0000259" key="4">
    <source>
        <dbReference type="Pfam" id="PF00496"/>
    </source>
</evidence>
<comment type="subcellular location">
    <subcellularLocation>
        <location evidence="1">Periplasm</location>
    </subcellularLocation>
</comment>
<dbReference type="GO" id="GO:1904680">
    <property type="term" value="F:peptide transmembrane transporter activity"/>
    <property type="evidence" value="ECO:0007669"/>
    <property type="project" value="TreeGrafter"/>
</dbReference>
<evidence type="ECO:0000256" key="2">
    <source>
        <dbReference type="ARBA" id="ARBA00005695"/>
    </source>
</evidence>
<sequence>MQRRSFLQTTAAIGAGAIASPRLAAAQGQRVLRFVPQADIAILDPIATTGFVTRNHGFLVFDTLYGWDEQYRAHPQMLEGHVVEDDGRTWVMTLREGLKFHDNEPVRARDVVASLRRWGVRDQFGIAAMAVTDEITATSDRVVRWRLKRPFPLLPDALGKIGANVAFIMPERLANSDPALPISEMVGSGPFRFVASERVPGSRAVYAKFDGYVPRSGGTPSLLAGPKVVNFDRVEWLTIPDASTASAALQRNEVDWWEQPTSDLLPLLQRQRGLKVDVLDPTGAIAMLRFNHLQPPFDNPAIRRAVLGAISQEDVMTAVAGTDRSLWRAGVGFFAPGSLMASDVGMEALNGPRDLAAARRALEQAGYKGEKVLMMGPTDFPAITAMSEVVADTFRRIGINLDYAAMDWASALRRQANRDVPERGGYNAYCTYTAGVNQFNPAAHNFIRGSGLNATFGWSTSAKLEELRDEWLQSTSDEVRARIGRDMQRQAFIDVPYVPLGQFYQPTAYRDDLEDMLKGLPLFWNVKRG</sequence>
<dbReference type="GO" id="GO:0015833">
    <property type="term" value="P:peptide transport"/>
    <property type="evidence" value="ECO:0007669"/>
    <property type="project" value="TreeGrafter"/>
</dbReference>
<accession>A0A848ED44</accession>
<dbReference type="AlphaFoldDB" id="A0A848ED44"/>
<evidence type="ECO:0000313" key="5">
    <source>
        <dbReference type="EMBL" id="NMJ41383.1"/>
    </source>
</evidence>